<evidence type="ECO:0000256" key="8">
    <source>
        <dbReference type="PROSITE-ProRule" id="PRU00042"/>
    </source>
</evidence>
<feature type="compositionally biased region" description="Acidic residues" evidence="9">
    <location>
        <begin position="142"/>
        <end position="152"/>
    </location>
</feature>
<feature type="domain" description="C2H2-type" evidence="10">
    <location>
        <begin position="24"/>
        <end position="53"/>
    </location>
</feature>
<dbReference type="STRING" id="1314674.A0A0D7BA00"/>
<evidence type="ECO:0000256" key="1">
    <source>
        <dbReference type="ARBA" id="ARBA00004123"/>
    </source>
</evidence>
<dbReference type="GO" id="GO:0008270">
    <property type="term" value="F:zinc ion binding"/>
    <property type="evidence" value="ECO:0007669"/>
    <property type="project" value="UniProtKB-KW"/>
</dbReference>
<dbReference type="GO" id="GO:0006357">
    <property type="term" value="P:regulation of transcription by RNA polymerase II"/>
    <property type="evidence" value="ECO:0007669"/>
    <property type="project" value="TreeGrafter"/>
</dbReference>
<feature type="compositionally biased region" description="Basic and acidic residues" evidence="9">
    <location>
        <begin position="213"/>
        <end position="222"/>
    </location>
</feature>
<dbReference type="PANTHER" id="PTHR46179">
    <property type="entry name" value="ZINC FINGER PROTEIN"/>
    <property type="match status" value="1"/>
</dbReference>
<dbReference type="PROSITE" id="PS00028">
    <property type="entry name" value="ZINC_FINGER_C2H2_1"/>
    <property type="match status" value="2"/>
</dbReference>
<dbReference type="GO" id="GO:0005634">
    <property type="term" value="C:nucleus"/>
    <property type="evidence" value="ECO:0007669"/>
    <property type="project" value="UniProtKB-SubCell"/>
</dbReference>
<sequence>MVNSPSKTSKPYKITRDENRPYPHVCEFPGCRKAFLTKKALSVHADSHDPSSKLKNKCEVPGCSFTCSQAANLKAHMQSKHDNRKPYRCRYCDHNTSTASAMWHHWDRHHSKDSHPWFGRELKATSSPITSGSGAVLGPTDVDAEYSDDEEYLSSQPHAASNAAASSSGTQHASENPPVKVKEEESKSPFVKQEPESEDLLVKQEPQSPPAEVKIEVKNEEL</sequence>
<evidence type="ECO:0000256" key="4">
    <source>
        <dbReference type="ARBA" id="ARBA00022833"/>
    </source>
</evidence>
<keyword evidence="2" id="KW-0479">Metal-binding</keyword>
<dbReference type="Gene3D" id="3.30.160.60">
    <property type="entry name" value="Classic Zinc Finger"/>
    <property type="match status" value="2"/>
</dbReference>
<dbReference type="OrthoDB" id="8922241at2759"/>
<organism evidence="11 12">
    <name type="scientific">Cylindrobasidium torrendii FP15055 ss-10</name>
    <dbReference type="NCBI Taxonomy" id="1314674"/>
    <lineage>
        <taxon>Eukaryota</taxon>
        <taxon>Fungi</taxon>
        <taxon>Dikarya</taxon>
        <taxon>Basidiomycota</taxon>
        <taxon>Agaricomycotina</taxon>
        <taxon>Agaricomycetes</taxon>
        <taxon>Agaricomycetidae</taxon>
        <taxon>Agaricales</taxon>
        <taxon>Marasmiineae</taxon>
        <taxon>Physalacriaceae</taxon>
        <taxon>Cylindrobasidium</taxon>
    </lineage>
</organism>
<dbReference type="EMBL" id="KN880538">
    <property type="protein sequence ID" value="KIY66984.1"/>
    <property type="molecule type" value="Genomic_DNA"/>
</dbReference>
<evidence type="ECO:0000256" key="7">
    <source>
        <dbReference type="ARBA" id="ARBA00023242"/>
    </source>
</evidence>
<name>A0A0D7BA00_9AGAR</name>
<evidence type="ECO:0000256" key="5">
    <source>
        <dbReference type="ARBA" id="ARBA00023015"/>
    </source>
</evidence>
<gene>
    <name evidence="11" type="ORF">CYLTODRAFT_462162</name>
</gene>
<protein>
    <recommendedName>
        <fullName evidence="10">C2H2-type domain-containing protein</fullName>
    </recommendedName>
</protein>
<dbReference type="InterPro" id="IPR013087">
    <property type="entry name" value="Znf_C2H2_type"/>
</dbReference>
<dbReference type="SUPFAM" id="SSF57667">
    <property type="entry name" value="beta-beta-alpha zinc fingers"/>
    <property type="match status" value="1"/>
</dbReference>
<dbReference type="AlphaFoldDB" id="A0A0D7BA00"/>
<keyword evidence="3 8" id="KW-0863">Zinc-finger</keyword>
<keyword evidence="5" id="KW-0805">Transcription regulation</keyword>
<proteinExistence type="predicted"/>
<dbReference type="PANTHER" id="PTHR46179:SF13">
    <property type="entry name" value="C2H2-TYPE DOMAIN-CONTAINING PROTEIN"/>
    <property type="match status" value="1"/>
</dbReference>
<evidence type="ECO:0000256" key="3">
    <source>
        <dbReference type="ARBA" id="ARBA00022771"/>
    </source>
</evidence>
<dbReference type="Proteomes" id="UP000054007">
    <property type="component" value="Unassembled WGS sequence"/>
</dbReference>
<dbReference type="SMART" id="SM00355">
    <property type="entry name" value="ZnF_C2H2"/>
    <property type="match status" value="3"/>
</dbReference>
<keyword evidence="7" id="KW-0539">Nucleus</keyword>
<feature type="region of interest" description="Disordered" evidence="9">
    <location>
        <begin position="128"/>
        <end position="222"/>
    </location>
</feature>
<comment type="subcellular location">
    <subcellularLocation>
        <location evidence="1">Nucleus</location>
    </subcellularLocation>
</comment>
<evidence type="ECO:0000313" key="12">
    <source>
        <dbReference type="Proteomes" id="UP000054007"/>
    </source>
</evidence>
<keyword evidence="12" id="KW-1185">Reference proteome</keyword>
<dbReference type="PROSITE" id="PS50157">
    <property type="entry name" value="ZINC_FINGER_C2H2_2"/>
    <property type="match status" value="2"/>
</dbReference>
<feature type="compositionally biased region" description="Low complexity" evidence="9">
    <location>
        <begin position="154"/>
        <end position="168"/>
    </location>
</feature>
<evidence type="ECO:0000256" key="6">
    <source>
        <dbReference type="ARBA" id="ARBA00023163"/>
    </source>
</evidence>
<accession>A0A0D7BA00</accession>
<dbReference type="InterPro" id="IPR036236">
    <property type="entry name" value="Znf_C2H2_sf"/>
</dbReference>
<keyword evidence="4" id="KW-0862">Zinc</keyword>
<dbReference type="InterPro" id="IPR051061">
    <property type="entry name" value="Zinc_finger_trans_reg"/>
</dbReference>
<dbReference type="Pfam" id="PF00096">
    <property type="entry name" value="zf-C2H2"/>
    <property type="match status" value="1"/>
</dbReference>
<evidence type="ECO:0000256" key="2">
    <source>
        <dbReference type="ARBA" id="ARBA00022723"/>
    </source>
</evidence>
<reference evidence="11 12" key="1">
    <citation type="journal article" date="2015" name="Fungal Genet. Biol.">
        <title>Evolution of novel wood decay mechanisms in Agaricales revealed by the genome sequences of Fistulina hepatica and Cylindrobasidium torrendii.</title>
        <authorList>
            <person name="Floudas D."/>
            <person name="Held B.W."/>
            <person name="Riley R."/>
            <person name="Nagy L.G."/>
            <person name="Koehler G."/>
            <person name="Ransdell A.S."/>
            <person name="Younus H."/>
            <person name="Chow J."/>
            <person name="Chiniquy J."/>
            <person name="Lipzen A."/>
            <person name="Tritt A."/>
            <person name="Sun H."/>
            <person name="Haridas S."/>
            <person name="LaButti K."/>
            <person name="Ohm R.A."/>
            <person name="Kues U."/>
            <person name="Blanchette R.A."/>
            <person name="Grigoriev I.V."/>
            <person name="Minto R.E."/>
            <person name="Hibbett D.S."/>
        </authorList>
    </citation>
    <scope>NUCLEOTIDE SEQUENCE [LARGE SCALE GENOMIC DNA]</scope>
    <source>
        <strain evidence="11 12">FP15055 ss-10</strain>
    </source>
</reference>
<evidence type="ECO:0000259" key="10">
    <source>
        <dbReference type="PROSITE" id="PS50157"/>
    </source>
</evidence>
<keyword evidence="6" id="KW-0804">Transcription</keyword>
<evidence type="ECO:0000313" key="11">
    <source>
        <dbReference type="EMBL" id="KIY66984.1"/>
    </source>
</evidence>
<feature type="domain" description="C2H2-type" evidence="10">
    <location>
        <begin position="56"/>
        <end position="86"/>
    </location>
</feature>
<evidence type="ECO:0000256" key="9">
    <source>
        <dbReference type="SAM" id="MobiDB-lite"/>
    </source>
</evidence>